<dbReference type="UniPathway" id="UPA00053">
    <property type="reaction ID" value="UER00088"/>
</dbReference>
<feature type="binding site" evidence="11">
    <location>
        <position position="120"/>
    </location>
    <ligand>
        <name>substrate</name>
    </ligand>
</feature>
<dbReference type="PANTHER" id="PTHR21087:SF16">
    <property type="entry name" value="SHIKIMATE KINASE 1, CHLOROPLASTIC"/>
    <property type="match status" value="1"/>
</dbReference>
<dbReference type="EMBL" id="FP565814">
    <property type="protein sequence ID" value="CBH23760.1"/>
    <property type="molecule type" value="Genomic_DNA"/>
</dbReference>
<dbReference type="GO" id="GO:0000287">
    <property type="term" value="F:magnesium ion binding"/>
    <property type="evidence" value="ECO:0007669"/>
    <property type="project" value="UniProtKB-UniRule"/>
</dbReference>
<evidence type="ECO:0000256" key="6">
    <source>
        <dbReference type="ARBA" id="ARBA00022741"/>
    </source>
</evidence>
<evidence type="ECO:0000256" key="5">
    <source>
        <dbReference type="ARBA" id="ARBA00022679"/>
    </source>
</evidence>
<comment type="subunit">
    <text evidence="11">Monomer.</text>
</comment>
<keyword evidence="9 11" id="KW-0057">Aromatic amino acid biosynthesis</keyword>
<dbReference type="KEGG" id="srm:SRM_00839"/>
<dbReference type="PROSITE" id="PS01128">
    <property type="entry name" value="SHIKIMATE_KINASE"/>
    <property type="match status" value="1"/>
</dbReference>
<feature type="binding site" evidence="11">
    <location>
        <begin position="52"/>
        <end position="57"/>
    </location>
    <ligand>
        <name>ATP</name>
        <dbReference type="ChEBI" id="CHEBI:30616"/>
    </ligand>
</feature>
<dbReference type="InterPro" id="IPR031322">
    <property type="entry name" value="Shikimate/glucono_kinase"/>
</dbReference>
<evidence type="ECO:0000313" key="13">
    <source>
        <dbReference type="Proteomes" id="UP000000933"/>
    </source>
</evidence>
<name>D5H6V5_SALRM</name>
<reference evidence="12 13" key="1">
    <citation type="journal article" date="2010" name="ISME J.">
        <title>Fine-scale evolution: genomic, phenotypic and ecological differentiation in two coexisting Salinibacter ruber strains.</title>
        <authorList>
            <person name="Pena A."/>
            <person name="Teeling H."/>
            <person name="Huerta-Cepas J."/>
            <person name="Santos F."/>
            <person name="Yarza P."/>
            <person name="Brito-Echeverria J."/>
            <person name="Lucio M."/>
            <person name="Schmitt-Kopplin P."/>
            <person name="Meseguer I."/>
            <person name="Schenowitz C."/>
            <person name="Dossat C."/>
            <person name="Barbe V."/>
            <person name="Dopazo J."/>
            <person name="Rossello-Mora R."/>
            <person name="Schuler M."/>
            <person name="Glockner F.O."/>
            <person name="Amann R."/>
            <person name="Gabaldon T."/>
            <person name="Anton J."/>
        </authorList>
    </citation>
    <scope>NUCLEOTIDE SEQUENCE [LARGE SCALE GENOMIC DNA]</scope>
    <source>
        <strain evidence="12 13">M8</strain>
    </source>
</reference>
<comment type="function">
    <text evidence="11">Catalyzes the specific phosphorylation of the 3-hydroxyl group of shikimic acid using ATP as a cosubstrate.</text>
</comment>
<comment type="pathway">
    <text evidence="1 11">Metabolic intermediate biosynthesis; chorismate biosynthesis; chorismate from D-erythrose 4-phosphate and phosphoenolpyruvate: step 5/7.</text>
</comment>
<feature type="binding site" evidence="11">
    <location>
        <position position="74"/>
    </location>
    <ligand>
        <name>substrate</name>
    </ligand>
</feature>
<dbReference type="AlphaFoldDB" id="D5H6V5"/>
<dbReference type="InterPro" id="IPR023000">
    <property type="entry name" value="Shikimate_kinase_CS"/>
</dbReference>
<evidence type="ECO:0000256" key="1">
    <source>
        <dbReference type="ARBA" id="ARBA00004842"/>
    </source>
</evidence>
<feature type="binding site" evidence="11">
    <location>
        <position position="56"/>
    </location>
    <ligand>
        <name>Mg(2+)</name>
        <dbReference type="ChEBI" id="CHEBI:18420"/>
    </ligand>
</feature>
<dbReference type="EC" id="2.7.1.71" evidence="3 11"/>
<dbReference type="PANTHER" id="PTHR21087">
    <property type="entry name" value="SHIKIMATE KINASE"/>
    <property type="match status" value="1"/>
</dbReference>
<evidence type="ECO:0000256" key="7">
    <source>
        <dbReference type="ARBA" id="ARBA00022777"/>
    </source>
</evidence>
<dbReference type="GO" id="GO:0009073">
    <property type="term" value="P:aromatic amino acid family biosynthetic process"/>
    <property type="evidence" value="ECO:0007669"/>
    <property type="project" value="UniProtKB-KW"/>
</dbReference>
<dbReference type="Gene3D" id="3.40.50.300">
    <property type="entry name" value="P-loop containing nucleotide triphosphate hydrolases"/>
    <property type="match status" value="1"/>
</dbReference>
<dbReference type="SUPFAM" id="SSF52540">
    <property type="entry name" value="P-loop containing nucleoside triphosphate hydrolases"/>
    <property type="match status" value="1"/>
</dbReference>
<dbReference type="GO" id="GO:0005524">
    <property type="term" value="F:ATP binding"/>
    <property type="evidence" value="ECO:0007669"/>
    <property type="project" value="UniProtKB-UniRule"/>
</dbReference>
<dbReference type="InterPro" id="IPR027417">
    <property type="entry name" value="P-loop_NTPase"/>
</dbReference>
<sequence>MIGRRGTRAGAPGTTSGMEWSLAEDDALAYSPLFLPNFRPFPMRVYLTGFMASGKSTVGPEAAARLGQPFLDLDRLITAHAGRSIPTLFTEEGEARFRELERDLLRRTATTDDLVVALGGGALVDDANRAFAKEHGLVLYLEAPVDTLLGRVTGDDTRRPLLEDDTGTRLPRDEQRTRIEAMLDERRPAYEAAHHTLDADRPVEEVVGRVVEVVTAQAEPA</sequence>
<evidence type="ECO:0000313" key="12">
    <source>
        <dbReference type="EMBL" id="CBH23760.1"/>
    </source>
</evidence>
<evidence type="ECO:0000256" key="11">
    <source>
        <dbReference type="HAMAP-Rule" id="MF_00109"/>
    </source>
</evidence>
<comment type="subcellular location">
    <subcellularLocation>
        <location evidence="11">Cytoplasm</location>
    </subcellularLocation>
</comment>
<evidence type="ECO:0000256" key="4">
    <source>
        <dbReference type="ARBA" id="ARBA00022605"/>
    </source>
</evidence>
<keyword evidence="7 11" id="KW-0418">Kinase</keyword>
<keyword evidence="8 11" id="KW-0067">ATP-binding</keyword>
<keyword evidence="11" id="KW-0460">Magnesium</keyword>
<feature type="binding site" evidence="11">
    <location>
        <position position="98"/>
    </location>
    <ligand>
        <name>substrate</name>
    </ligand>
</feature>
<gene>
    <name evidence="11 12" type="primary">aroK</name>
    <name evidence="12" type="ordered locus">SRM_00839</name>
</gene>
<dbReference type="Pfam" id="PF01202">
    <property type="entry name" value="SKI"/>
    <property type="match status" value="1"/>
</dbReference>
<keyword evidence="5 11" id="KW-0808">Transferase</keyword>
<keyword evidence="11" id="KW-0479">Metal-binding</keyword>
<evidence type="ECO:0000256" key="9">
    <source>
        <dbReference type="ARBA" id="ARBA00023141"/>
    </source>
</evidence>
<dbReference type="CDD" id="cd00464">
    <property type="entry name" value="SK"/>
    <property type="match status" value="1"/>
</dbReference>
<comment type="catalytic activity">
    <reaction evidence="10 11">
        <text>shikimate + ATP = 3-phosphoshikimate + ADP + H(+)</text>
        <dbReference type="Rhea" id="RHEA:13121"/>
        <dbReference type="ChEBI" id="CHEBI:15378"/>
        <dbReference type="ChEBI" id="CHEBI:30616"/>
        <dbReference type="ChEBI" id="CHEBI:36208"/>
        <dbReference type="ChEBI" id="CHEBI:145989"/>
        <dbReference type="ChEBI" id="CHEBI:456216"/>
        <dbReference type="EC" id="2.7.1.71"/>
    </reaction>
</comment>
<evidence type="ECO:0000256" key="8">
    <source>
        <dbReference type="ARBA" id="ARBA00022840"/>
    </source>
</evidence>
<dbReference type="GO" id="GO:0005829">
    <property type="term" value="C:cytosol"/>
    <property type="evidence" value="ECO:0007669"/>
    <property type="project" value="TreeGrafter"/>
</dbReference>
<organism evidence="12 13">
    <name type="scientific">Salinibacter ruber (strain M8)</name>
    <dbReference type="NCBI Taxonomy" id="761659"/>
    <lineage>
        <taxon>Bacteria</taxon>
        <taxon>Pseudomonadati</taxon>
        <taxon>Rhodothermota</taxon>
        <taxon>Rhodothermia</taxon>
        <taxon>Rhodothermales</taxon>
        <taxon>Salinibacteraceae</taxon>
        <taxon>Salinibacter</taxon>
    </lineage>
</organism>
<protein>
    <recommendedName>
        <fullName evidence="3 11">Shikimate kinase</fullName>
        <shortName evidence="11">SK</shortName>
        <ecNumber evidence="3 11">2.7.1.71</ecNumber>
    </recommendedName>
</protein>
<feature type="binding site" evidence="11">
    <location>
        <position position="159"/>
    </location>
    <ligand>
        <name>ATP</name>
        <dbReference type="ChEBI" id="CHEBI:30616"/>
    </ligand>
</feature>
<dbReference type="GO" id="GO:0009423">
    <property type="term" value="P:chorismate biosynthetic process"/>
    <property type="evidence" value="ECO:0007669"/>
    <property type="project" value="UniProtKB-UniRule"/>
</dbReference>
<feature type="binding site" evidence="11">
    <location>
        <position position="201"/>
    </location>
    <ligand>
        <name>ATP</name>
        <dbReference type="ChEBI" id="CHEBI:30616"/>
    </ligand>
</feature>
<dbReference type="Proteomes" id="UP000000933">
    <property type="component" value="Chromosome"/>
</dbReference>
<dbReference type="GO" id="GO:0004765">
    <property type="term" value="F:shikimate kinase activity"/>
    <property type="evidence" value="ECO:0007669"/>
    <property type="project" value="UniProtKB-UniRule"/>
</dbReference>
<keyword evidence="11" id="KW-0963">Cytoplasm</keyword>
<dbReference type="GO" id="GO:0008652">
    <property type="term" value="P:amino acid biosynthetic process"/>
    <property type="evidence" value="ECO:0007669"/>
    <property type="project" value="UniProtKB-KW"/>
</dbReference>
<keyword evidence="4 11" id="KW-0028">Amino-acid biosynthesis</keyword>
<comment type="similarity">
    <text evidence="2 11">Belongs to the shikimate kinase family.</text>
</comment>
<feature type="binding site" evidence="11">
    <location>
        <position position="186"/>
    </location>
    <ligand>
        <name>substrate</name>
    </ligand>
</feature>
<keyword evidence="6 11" id="KW-0547">Nucleotide-binding</keyword>
<comment type="cofactor">
    <cofactor evidence="11">
        <name>Mg(2+)</name>
        <dbReference type="ChEBI" id="CHEBI:18420"/>
    </cofactor>
    <text evidence="11">Binds 1 Mg(2+) ion per subunit.</text>
</comment>
<reference evidence="13" key="2">
    <citation type="submission" date="2010-04" db="EMBL/GenBank/DDBJ databases">
        <title>Genome sequence of Salinibacter ruber M8.</title>
        <authorList>
            <consortium name="Genoscope"/>
        </authorList>
    </citation>
    <scope>NUCLEOTIDE SEQUENCE [LARGE SCALE GENOMIC DNA]</scope>
    <source>
        <strain evidence="13">M8</strain>
    </source>
</reference>
<accession>D5H6V5</accession>
<dbReference type="HOGENOM" id="CLU_057607_2_1_10"/>
<dbReference type="InterPro" id="IPR000623">
    <property type="entry name" value="Shikimate_kinase/TSH1"/>
</dbReference>
<evidence type="ECO:0000256" key="3">
    <source>
        <dbReference type="ARBA" id="ARBA00012154"/>
    </source>
</evidence>
<dbReference type="HAMAP" id="MF_00109">
    <property type="entry name" value="Shikimate_kinase"/>
    <property type="match status" value="1"/>
</dbReference>
<proteinExistence type="inferred from homology"/>
<evidence type="ECO:0000256" key="2">
    <source>
        <dbReference type="ARBA" id="ARBA00006997"/>
    </source>
</evidence>
<dbReference type="PRINTS" id="PR01100">
    <property type="entry name" value="SHIKIMTKNASE"/>
</dbReference>
<evidence type="ECO:0000256" key="10">
    <source>
        <dbReference type="ARBA" id="ARBA00048567"/>
    </source>
</evidence>